<reference evidence="1" key="1">
    <citation type="journal article" date="2015" name="Nature">
        <title>Complex archaea that bridge the gap between prokaryotes and eukaryotes.</title>
        <authorList>
            <person name="Spang A."/>
            <person name="Saw J.H."/>
            <person name="Jorgensen S.L."/>
            <person name="Zaremba-Niedzwiedzka K."/>
            <person name="Martijn J."/>
            <person name="Lind A.E."/>
            <person name="van Eijk R."/>
            <person name="Schleper C."/>
            <person name="Guy L."/>
            <person name="Ettema T.J."/>
        </authorList>
    </citation>
    <scope>NUCLEOTIDE SEQUENCE</scope>
</reference>
<comment type="caution">
    <text evidence="1">The sequence shown here is derived from an EMBL/GenBank/DDBJ whole genome shotgun (WGS) entry which is preliminary data.</text>
</comment>
<proteinExistence type="predicted"/>
<organism evidence="1">
    <name type="scientific">marine sediment metagenome</name>
    <dbReference type="NCBI Taxonomy" id="412755"/>
    <lineage>
        <taxon>unclassified sequences</taxon>
        <taxon>metagenomes</taxon>
        <taxon>ecological metagenomes</taxon>
    </lineage>
</organism>
<dbReference type="AlphaFoldDB" id="A0A0F9FRE0"/>
<evidence type="ECO:0000313" key="1">
    <source>
        <dbReference type="EMBL" id="KKL80926.1"/>
    </source>
</evidence>
<accession>A0A0F9FRE0</accession>
<sequence>MDTSDWFMSLDDEDNIAITHWCKGVETKEEVIEYAKKGMVGQLKPKGTNNEGTLWFNPAPEIEDIEHESFGRYQCRACHHITDDTTKFTQMGDDT</sequence>
<name>A0A0F9FRE0_9ZZZZ</name>
<protein>
    <submittedName>
        <fullName evidence="1">Uncharacterized protein</fullName>
    </submittedName>
</protein>
<dbReference type="EMBL" id="LAZR01022710">
    <property type="protein sequence ID" value="KKL80926.1"/>
    <property type="molecule type" value="Genomic_DNA"/>
</dbReference>
<gene>
    <name evidence="1" type="ORF">LCGC14_1999850</name>
</gene>